<dbReference type="Proteomes" id="UP000604243">
    <property type="component" value="Unassembled WGS sequence"/>
</dbReference>
<evidence type="ECO:0000313" key="2">
    <source>
        <dbReference type="Proteomes" id="UP000604243"/>
    </source>
</evidence>
<proteinExistence type="predicted"/>
<keyword evidence="2" id="KW-1185">Reference proteome</keyword>
<protein>
    <submittedName>
        <fullName evidence="1">Esterase</fullName>
    </submittedName>
</protein>
<dbReference type="InterPro" id="IPR029058">
    <property type="entry name" value="AB_hydrolase_fold"/>
</dbReference>
<dbReference type="Pfam" id="PF05728">
    <property type="entry name" value="UPF0227"/>
    <property type="match status" value="1"/>
</dbReference>
<accession>A0ABQ3FMT5</accession>
<comment type="caution">
    <text evidence="1">The sequence shown here is derived from an EMBL/GenBank/DDBJ whole genome shotgun (WGS) entry which is preliminary data.</text>
</comment>
<gene>
    <name evidence="1" type="ORF">GCM10010082_25790</name>
</gene>
<dbReference type="InterPro" id="IPR008886">
    <property type="entry name" value="UPF0227/Esterase_YqiA"/>
</dbReference>
<dbReference type="SUPFAM" id="SSF53474">
    <property type="entry name" value="alpha/beta-Hydrolases"/>
    <property type="match status" value="1"/>
</dbReference>
<evidence type="ECO:0000313" key="1">
    <source>
        <dbReference type="EMBL" id="GHC30521.1"/>
    </source>
</evidence>
<dbReference type="PANTHER" id="PTHR35602">
    <property type="entry name" value="ESTERASE YQIA-RELATED"/>
    <property type="match status" value="1"/>
</dbReference>
<dbReference type="EMBL" id="BMZM01000003">
    <property type="protein sequence ID" value="GHC30521.1"/>
    <property type="molecule type" value="Genomic_DNA"/>
</dbReference>
<reference evidence="2" key="1">
    <citation type="journal article" date="2019" name="Int. J. Syst. Evol. Microbiol.">
        <title>The Global Catalogue of Microorganisms (GCM) 10K type strain sequencing project: providing services to taxonomists for standard genome sequencing and annotation.</title>
        <authorList>
            <consortium name="The Broad Institute Genomics Platform"/>
            <consortium name="The Broad Institute Genome Sequencing Center for Infectious Disease"/>
            <person name="Wu L."/>
            <person name="Ma J."/>
        </authorList>
    </citation>
    <scope>NUCLEOTIDE SEQUENCE [LARGE SCALE GENOMIC DNA]</scope>
    <source>
        <strain evidence="2">KCTC 42082</strain>
    </source>
</reference>
<organism evidence="1 2">
    <name type="scientific">Kushneria pakistanensis</name>
    <dbReference type="NCBI Taxonomy" id="1508770"/>
    <lineage>
        <taxon>Bacteria</taxon>
        <taxon>Pseudomonadati</taxon>
        <taxon>Pseudomonadota</taxon>
        <taxon>Gammaproteobacteria</taxon>
        <taxon>Oceanospirillales</taxon>
        <taxon>Halomonadaceae</taxon>
        <taxon>Kushneria</taxon>
    </lineage>
</organism>
<name>A0ABQ3FMT5_9GAMM</name>
<sequence>MRYADVMNDHANAVDNVLYLHGFNSHPGSAKAELTRRACEQARPRPRFIAPALSHHPGPAWQTAQEVMSTLTGRTMVIGSSMGGFLAMGLARTHEVARVVLINPAVDPLRIALERMGSEFAHVETGEMFLIDDSYADALREQQGEVVNTDRFLVLLGTEDEILDYRQALEMLEGSRFVINEGDDHGLSRYPELLSTVLAHGGLTLPEDFNPVP</sequence>
<dbReference type="Gene3D" id="3.40.50.1820">
    <property type="entry name" value="alpha/beta hydrolase"/>
    <property type="match status" value="1"/>
</dbReference>
<dbReference type="PANTHER" id="PTHR35602:SF3">
    <property type="entry name" value="ESTERASE YQIA"/>
    <property type="match status" value="1"/>
</dbReference>